<evidence type="ECO:0000313" key="2">
    <source>
        <dbReference type="Proteomes" id="UP000185568"/>
    </source>
</evidence>
<dbReference type="OrthoDB" id="1853564at2"/>
<dbReference type="EMBL" id="MSDU01000064">
    <property type="protein sequence ID" value="OLN21199.1"/>
    <property type="molecule type" value="Genomic_DNA"/>
</dbReference>
<dbReference type="STRING" id="1714264.BTO30_16245"/>
<dbReference type="Gene3D" id="6.20.20.10">
    <property type="match status" value="1"/>
</dbReference>
<dbReference type="InterPro" id="IPR009414">
    <property type="entry name" value="DUF1064"/>
</dbReference>
<sequence length="154" mass="17360">MTRKPVKTAGRNWNAKKTFAFGKVFDSKAEAEYYKLLLADPAVEKVEVQPVYEIIPAYIVTCRRCEGTGRQISTKTKREIKCSLCSGKGSKTKAGAKYTADFHVTYKDGKTEVVDVKGGPASRDFSLRRKLLEQAIGQEVAVMEYKNGTWRRKR</sequence>
<protein>
    <recommendedName>
        <fullName evidence="3">DUF1064 domain-containing protein</fullName>
    </recommendedName>
</protein>
<accession>A0A1Q8Q1J0</accession>
<dbReference type="AlphaFoldDB" id="A0A1Q8Q1J0"/>
<comment type="caution">
    <text evidence="1">The sequence shown here is derived from an EMBL/GenBank/DDBJ whole genome shotgun (WGS) entry which is preliminary data.</text>
</comment>
<gene>
    <name evidence="1" type="ORF">BTO30_16245</name>
</gene>
<reference evidence="1 2" key="1">
    <citation type="submission" date="2016-12" db="EMBL/GenBank/DDBJ databases">
        <title>Domibacillus antri genome sequencing.</title>
        <authorList>
            <person name="Verma A."/>
            <person name="Krishnamurthi S."/>
        </authorList>
    </citation>
    <scope>NUCLEOTIDE SEQUENCE [LARGE SCALE GENOMIC DNA]</scope>
    <source>
        <strain evidence="1 2">XD80</strain>
    </source>
</reference>
<dbReference type="Proteomes" id="UP000185568">
    <property type="component" value="Unassembled WGS sequence"/>
</dbReference>
<name>A0A1Q8Q1J0_9BACI</name>
<dbReference type="RefSeq" id="WP_075399742.1">
    <property type="nucleotide sequence ID" value="NZ_MSDU01000064.1"/>
</dbReference>
<evidence type="ECO:0008006" key="3">
    <source>
        <dbReference type="Google" id="ProtNLM"/>
    </source>
</evidence>
<keyword evidence="2" id="KW-1185">Reference proteome</keyword>
<dbReference type="InterPro" id="IPR036410">
    <property type="entry name" value="HSP_DnaJ_Cys-rich_dom_sf"/>
</dbReference>
<organism evidence="1 2">
    <name type="scientific">Domibacillus antri</name>
    <dbReference type="NCBI Taxonomy" id="1714264"/>
    <lineage>
        <taxon>Bacteria</taxon>
        <taxon>Bacillati</taxon>
        <taxon>Bacillota</taxon>
        <taxon>Bacilli</taxon>
        <taxon>Bacillales</taxon>
        <taxon>Bacillaceae</taxon>
        <taxon>Domibacillus</taxon>
    </lineage>
</organism>
<dbReference type="Pfam" id="PF06356">
    <property type="entry name" value="DUF1064"/>
    <property type="match status" value="1"/>
</dbReference>
<proteinExistence type="predicted"/>
<dbReference type="SUPFAM" id="SSF57938">
    <property type="entry name" value="DnaJ/Hsp40 cysteine-rich domain"/>
    <property type="match status" value="1"/>
</dbReference>
<evidence type="ECO:0000313" key="1">
    <source>
        <dbReference type="EMBL" id="OLN21199.1"/>
    </source>
</evidence>